<keyword evidence="5" id="KW-1015">Disulfide bond</keyword>
<dbReference type="SUPFAM" id="SSF100895">
    <property type="entry name" value="Kazal-type serine protease inhibitors"/>
    <property type="match status" value="1"/>
</dbReference>
<keyword evidence="9" id="KW-1185">Reference proteome</keyword>
<dbReference type="InterPro" id="IPR001239">
    <property type="entry name" value="Prot_inh_Kazal-m"/>
</dbReference>
<dbReference type="InterPro" id="IPR002350">
    <property type="entry name" value="Kazal_dom"/>
</dbReference>
<sequence>MKLTIVLCASMILYLSVALAQNVVPEPREADCAQYLSDACSREYNPVCGDDGHTYSTECMLCQDNKEKRQDVRVMYKGACVAE</sequence>
<dbReference type="Gene3D" id="3.30.60.30">
    <property type="match status" value="1"/>
</dbReference>
<reference evidence="8" key="1">
    <citation type="submission" date="2020-10" db="EMBL/GenBank/DDBJ databases">
        <title>Chromosome-scale genome assembly of the Allis shad, Alosa alosa.</title>
        <authorList>
            <person name="Margot Z."/>
            <person name="Christophe K."/>
            <person name="Cabau C."/>
            <person name="Louis A."/>
            <person name="Berthelot C."/>
            <person name="Parey E."/>
            <person name="Roest Crollius H."/>
            <person name="Montfort J."/>
            <person name="Robinson-Rechavi M."/>
            <person name="Bucao C."/>
            <person name="Bouchez O."/>
            <person name="Gislard M."/>
            <person name="Lluch J."/>
            <person name="Milhes M."/>
            <person name="Lampietro C."/>
            <person name="Lopez Roques C."/>
            <person name="Donnadieu C."/>
            <person name="Braasch I."/>
            <person name="Desvignes T."/>
            <person name="Postlethwait J."/>
            <person name="Bobe J."/>
            <person name="Guiguen Y."/>
        </authorList>
    </citation>
    <scope>NUCLEOTIDE SEQUENCE</scope>
    <source>
        <strain evidence="8">M-15738</strain>
        <tissue evidence="8">Blood</tissue>
    </source>
</reference>
<gene>
    <name evidence="8" type="ORF">AALO_G00265790</name>
</gene>
<evidence type="ECO:0000256" key="6">
    <source>
        <dbReference type="SAM" id="SignalP"/>
    </source>
</evidence>
<evidence type="ECO:0000256" key="3">
    <source>
        <dbReference type="ARBA" id="ARBA00022690"/>
    </source>
</evidence>
<dbReference type="GO" id="GO:0005576">
    <property type="term" value="C:extracellular region"/>
    <property type="evidence" value="ECO:0007669"/>
    <property type="project" value="UniProtKB-SubCell"/>
</dbReference>
<evidence type="ECO:0000256" key="1">
    <source>
        <dbReference type="ARBA" id="ARBA00004613"/>
    </source>
</evidence>
<evidence type="ECO:0000256" key="4">
    <source>
        <dbReference type="ARBA" id="ARBA00022900"/>
    </source>
</evidence>
<dbReference type="PROSITE" id="PS00282">
    <property type="entry name" value="KAZAL_1"/>
    <property type="match status" value="1"/>
</dbReference>
<feature type="domain" description="Kazal-like" evidence="7">
    <location>
        <begin position="26"/>
        <end position="82"/>
    </location>
</feature>
<dbReference type="PANTHER" id="PTHR21312">
    <property type="entry name" value="SERINE PROTEASE INHIBITOR"/>
    <property type="match status" value="1"/>
</dbReference>
<dbReference type="PRINTS" id="PR00290">
    <property type="entry name" value="KAZALINHBTR"/>
</dbReference>
<dbReference type="PROSITE" id="PS51465">
    <property type="entry name" value="KAZAL_2"/>
    <property type="match status" value="1"/>
</dbReference>
<feature type="chain" id="PRO_5043708761" description="Kazal-like domain-containing protein" evidence="6">
    <location>
        <begin position="21"/>
        <end position="83"/>
    </location>
</feature>
<name>A0AAV6FQY8_9TELE</name>
<dbReference type="AlphaFoldDB" id="A0AAV6FQY8"/>
<evidence type="ECO:0000313" key="8">
    <source>
        <dbReference type="EMBL" id="KAG5263527.1"/>
    </source>
</evidence>
<proteinExistence type="predicted"/>
<dbReference type="PANTHER" id="PTHR21312:SF28">
    <property type="entry name" value="OVOINHIBITOR-RELATED"/>
    <property type="match status" value="1"/>
</dbReference>
<accession>A0AAV6FQY8</accession>
<dbReference type="InterPro" id="IPR036058">
    <property type="entry name" value="Kazal_dom_sf"/>
</dbReference>
<protein>
    <recommendedName>
        <fullName evidence="7">Kazal-like domain-containing protein</fullName>
    </recommendedName>
</protein>
<dbReference type="Pfam" id="PF00050">
    <property type="entry name" value="Kazal_1"/>
    <property type="match status" value="1"/>
</dbReference>
<keyword evidence="6" id="KW-0732">Signal</keyword>
<feature type="signal peptide" evidence="6">
    <location>
        <begin position="1"/>
        <end position="20"/>
    </location>
</feature>
<evidence type="ECO:0000313" key="9">
    <source>
        <dbReference type="Proteomes" id="UP000823561"/>
    </source>
</evidence>
<dbReference type="SMART" id="SM00280">
    <property type="entry name" value="KAZAL"/>
    <property type="match status" value="1"/>
</dbReference>
<comment type="caution">
    <text evidence="8">The sequence shown here is derived from an EMBL/GenBank/DDBJ whole genome shotgun (WGS) entry which is preliminary data.</text>
</comment>
<keyword evidence="4" id="KW-0722">Serine protease inhibitor</keyword>
<organism evidence="8 9">
    <name type="scientific">Alosa alosa</name>
    <name type="common">allis shad</name>
    <dbReference type="NCBI Taxonomy" id="278164"/>
    <lineage>
        <taxon>Eukaryota</taxon>
        <taxon>Metazoa</taxon>
        <taxon>Chordata</taxon>
        <taxon>Craniata</taxon>
        <taxon>Vertebrata</taxon>
        <taxon>Euteleostomi</taxon>
        <taxon>Actinopterygii</taxon>
        <taxon>Neopterygii</taxon>
        <taxon>Teleostei</taxon>
        <taxon>Clupei</taxon>
        <taxon>Clupeiformes</taxon>
        <taxon>Clupeoidei</taxon>
        <taxon>Clupeidae</taxon>
        <taxon>Alosa</taxon>
    </lineage>
</organism>
<dbReference type="Proteomes" id="UP000823561">
    <property type="component" value="Chromosome 21"/>
</dbReference>
<keyword evidence="3" id="KW-0646">Protease inhibitor</keyword>
<evidence type="ECO:0000256" key="2">
    <source>
        <dbReference type="ARBA" id="ARBA00022525"/>
    </source>
</evidence>
<evidence type="ECO:0000259" key="7">
    <source>
        <dbReference type="PROSITE" id="PS51465"/>
    </source>
</evidence>
<keyword evidence="2" id="KW-0964">Secreted</keyword>
<dbReference type="EMBL" id="JADWDJ010000021">
    <property type="protein sequence ID" value="KAG5263527.1"/>
    <property type="molecule type" value="Genomic_DNA"/>
</dbReference>
<evidence type="ECO:0000256" key="5">
    <source>
        <dbReference type="ARBA" id="ARBA00023157"/>
    </source>
</evidence>
<dbReference type="GO" id="GO:0004867">
    <property type="term" value="F:serine-type endopeptidase inhibitor activity"/>
    <property type="evidence" value="ECO:0007669"/>
    <property type="project" value="UniProtKB-KW"/>
</dbReference>
<comment type="subcellular location">
    <subcellularLocation>
        <location evidence="1">Secreted</location>
    </subcellularLocation>
</comment>